<keyword evidence="11" id="KW-1185">Reference proteome</keyword>
<feature type="binding site" evidence="7">
    <location>
        <position position="40"/>
    </location>
    <ligand>
        <name>Fe cation</name>
        <dbReference type="ChEBI" id="CHEBI:24875"/>
        <label>1</label>
    </ligand>
</feature>
<dbReference type="STRING" id="426703.SAMN04488100_11064"/>
<dbReference type="SUPFAM" id="SSF56300">
    <property type="entry name" value="Metallo-dependent phosphatases"/>
    <property type="match status" value="1"/>
</dbReference>
<keyword evidence="3" id="KW-0378">Hydrolase</keyword>
<gene>
    <name evidence="8" type="ORF">APU01nite_13100</name>
    <name evidence="9" type="ORF">SAMN04488100_11064</name>
</gene>
<feature type="binding site" evidence="7">
    <location>
        <position position="177"/>
    </location>
    <ligand>
        <name>Fe cation</name>
        <dbReference type="ChEBI" id="CHEBI:24875"/>
        <label>2</label>
    </ligand>
</feature>
<evidence type="ECO:0000256" key="5">
    <source>
        <dbReference type="ARBA" id="ARBA00061401"/>
    </source>
</evidence>
<evidence type="ECO:0000313" key="10">
    <source>
        <dbReference type="Proteomes" id="UP000198548"/>
    </source>
</evidence>
<dbReference type="PANTHER" id="PTHR36303:SF1">
    <property type="entry name" value="2',3'-CYCLIC-NUCLEOTIDE 2'-PHOSPHODIESTERASE"/>
    <property type="match status" value="1"/>
</dbReference>
<dbReference type="Proteomes" id="UP000198548">
    <property type="component" value="Unassembled WGS sequence"/>
</dbReference>
<evidence type="ECO:0000313" key="8">
    <source>
        <dbReference type="EMBL" id="GEK89271.1"/>
    </source>
</evidence>
<evidence type="ECO:0000256" key="6">
    <source>
        <dbReference type="PIRSR" id="PIRSR004789-50"/>
    </source>
</evidence>
<dbReference type="Proteomes" id="UP000321425">
    <property type="component" value="Unassembled WGS sequence"/>
</dbReference>
<reference evidence="8 11" key="2">
    <citation type="submission" date="2019-07" db="EMBL/GenBank/DDBJ databases">
        <title>Whole genome shotgun sequence of Alkalibacterium putridalgicola NBRC 103243.</title>
        <authorList>
            <person name="Hosoyama A."/>
            <person name="Uohara A."/>
            <person name="Ohji S."/>
            <person name="Ichikawa N."/>
        </authorList>
    </citation>
    <scope>NUCLEOTIDE SEQUENCE [LARGE SCALE GENOMIC DNA]</scope>
    <source>
        <strain evidence="8 11">NBRC 103243</strain>
    </source>
</reference>
<dbReference type="Pfam" id="PF13277">
    <property type="entry name" value="YmdB"/>
    <property type="match status" value="1"/>
</dbReference>
<feature type="binding site" evidence="7">
    <location>
        <position position="152"/>
    </location>
    <ligand>
        <name>Fe cation</name>
        <dbReference type="ChEBI" id="CHEBI:24875"/>
        <label>2</label>
    </ligand>
</feature>
<feature type="binding site" evidence="7">
    <location>
        <position position="39"/>
    </location>
    <ligand>
        <name>Fe cation</name>
        <dbReference type="ChEBI" id="CHEBI:24875"/>
        <label>2</label>
    </ligand>
</feature>
<name>A0A1H7T064_9LACT</name>
<dbReference type="GO" id="GO:0046872">
    <property type="term" value="F:metal ion binding"/>
    <property type="evidence" value="ECO:0007669"/>
    <property type="project" value="UniProtKB-KW"/>
</dbReference>
<dbReference type="OrthoDB" id="9801109at2"/>
<evidence type="ECO:0000256" key="2">
    <source>
        <dbReference type="ARBA" id="ARBA00022723"/>
    </source>
</evidence>
<evidence type="ECO:0000256" key="1">
    <source>
        <dbReference type="ARBA" id="ARBA00001965"/>
    </source>
</evidence>
<dbReference type="FunFam" id="3.60.21.10:FF:000016">
    <property type="entry name" value="Putative metallophosphoesterase"/>
    <property type="match status" value="1"/>
</dbReference>
<dbReference type="CDD" id="cd07382">
    <property type="entry name" value="MPP_DR1281"/>
    <property type="match status" value="1"/>
</dbReference>
<comment type="cofactor">
    <cofactor evidence="1">
        <name>Fe(3+)</name>
        <dbReference type="ChEBI" id="CHEBI:29034"/>
    </cofactor>
</comment>
<dbReference type="GO" id="GO:0004113">
    <property type="term" value="F:2',3'-cyclic-nucleotide 3'-phosphodiesterase activity"/>
    <property type="evidence" value="ECO:0007669"/>
    <property type="project" value="TreeGrafter"/>
</dbReference>
<feature type="binding site" evidence="7">
    <location>
        <position position="67"/>
    </location>
    <ligand>
        <name>Fe cation</name>
        <dbReference type="ChEBI" id="CHEBI:24875"/>
        <label>2</label>
    </ligand>
</feature>
<evidence type="ECO:0000313" key="11">
    <source>
        <dbReference type="Proteomes" id="UP000321425"/>
    </source>
</evidence>
<dbReference type="Gene3D" id="3.60.21.10">
    <property type="match status" value="1"/>
</dbReference>
<feature type="binding site" evidence="7">
    <location>
        <position position="8"/>
    </location>
    <ligand>
        <name>Fe cation</name>
        <dbReference type="ChEBI" id="CHEBI:24875"/>
        <label>1</label>
    </ligand>
</feature>
<dbReference type="InterPro" id="IPR005235">
    <property type="entry name" value="YmdB-like"/>
</dbReference>
<dbReference type="NCBIfam" id="TIGR00282">
    <property type="entry name" value="TIGR00282 family metallophosphoesterase"/>
    <property type="match status" value="1"/>
</dbReference>
<feature type="active site" description="Proton donor" evidence="6">
    <location>
        <position position="68"/>
    </location>
</feature>
<dbReference type="AlphaFoldDB" id="A0A1H7T064"/>
<dbReference type="InterPro" id="IPR029052">
    <property type="entry name" value="Metallo-depent_PP-like"/>
</dbReference>
<evidence type="ECO:0000256" key="7">
    <source>
        <dbReference type="PIRSR" id="PIRSR004789-51"/>
    </source>
</evidence>
<keyword evidence="4" id="KW-0408">Iron</keyword>
<evidence type="ECO:0000313" key="9">
    <source>
        <dbReference type="EMBL" id="SEL78302.1"/>
    </source>
</evidence>
<accession>A0A1H7T064</accession>
<dbReference type="PANTHER" id="PTHR36303">
    <property type="entry name" value="2',3'-CYCLIC-NUCLEOTIDE 2'-PHOSPHODIESTERASE"/>
    <property type="match status" value="1"/>
</dbReference>
<feature type="binding site" evidence="7">
    <location>
        <position position="39"/>
    </location>
    <ligand>
        <name>Fe cation</name>
        <dbReference type="ChEBI" id="CHEBI:24875"/>
        <label>1</label>
    </ligand>
</feature>
<comment type="similarity">
    <text evidence="5">Belongs to the YmdB-like family.</text>
</comment>
<dbReference type="PIRSF" id="PIRSF004789">
    <property type="entry name" value="DR1281"/>
    <property type="match status" value="1"/>
</dbReference>
<proteinExistence type="inferred from homology"/>
<organism evidence="9 10">
    <name type="scientific">Alkalibacterium putridalgicola</name>
    <dbReference type="NCBI Taxonomy" id="426703"/>
    <lineage>
        <taxon>Bacteria</taxon>
        <taxon>Bacillati</taxon>
        <taxon>Bacillota</taxon>
        <taxon>Bacilli</taxon>
        <taxon>Lactobacillales</taxon>
        <taxon>Carnobacteriaceae</taxon>
        <taxon>Alkalibacterium</taxon>
    </lineage>
</organism>
<protein>
    <submittedName>
        <fullName evidence="8">Metallophosphoesterase</fullName>
    </submittedName>
    <submittedName>
        <fullName evidence="9">Polar amino acid transport system substrate-binding protein</fullName>
    </submittedName>
</protein>
<evidence type="ECO:0000256" key="4">
    <source>
        <dbReference type="ARBA" id="ARBA00023004"/>
    </source>
</evidence>
<reference evidence="9 10" key="1">
    <citation type="submission" date="2016-10" db="EMBL/GenBank/DDBJ databases">
        <authorList>
            <person name="de Groot N.N."/>
        </authorList>
    </citation>
    <scope>NUCLEOTIDE SEQUENCE [LARGE SCALE GENOMIC DNA]</scope>
    <source>
        <strain evidence="9 10">DSM 19182</strain>
    </source>
</reference>
<sequence>MKLLFIGDIVGSLGREKLSEWLPRLKDKYKPQATIANGENAADGRGITEKIYKEILQSGVDLVTMGNHTWDKREIYDFIDDAKKIIRPANYPEAAKVPGRGIAYIKINQLELAVINLHGRSFMGDYEDPFRVGQELVEEAAKRTSHIFIDFHAEATSEKEAMGWFMDGKVSAVVGTHTHVQTNDARILPGGTAYQTDVGMTGFYDGILGMKKEPILHKFTTQMPQRFEVPDKGRSRLNACFIEIDDKTGRAKKIKPIRIDDDMSLFEL</sequence>
<dbReference type="RefSeq" id="WP_091487704.1">
    <property type="nucleotide sequence ID" value="NZ_BJUX01000012.1"/>
</dbReference>
<evidence type="ECO:0000256" key="3">
    <source>
        <dbReference type="ARBA" id="ARBA00022801"/>
    </source>
</evidence>
<dbReference type="EMBL" id="BJUX01000012">
    <property type="protein sequence ID" value="GEK89271.1"/>
    <property type="molecule type" value="Genomic_DNA"/>
</dbReference>
<dbReference type="EMBL" id="FOBL01000010">
    <property type="protein sequence ID" value="SEL78302.1"/>
    <property type="molecule type" value="Genomic_DNA"/>
</dbReference>
<keyword evidence="2 7" id="KW-0479">Metal-binding</keyword>
<feature type="binding site" evidence="7">
    <location>
        <position position="179"/>
    </location>
    <ligand>
        <name>Fe cation</name>
        <dbReference type="ChEBI" id="CHEBI:24875"/>
        <label>1</label>
    </ligand>
</feature>